<dbReference type="InterPro" id="IPR035965">
    <property type="entry name" value="PAS-like_dom_sf"/>
</dbReference>
<organism evidence="9 10">
    <name type="scientific">Niabella ginsenosidivorans</name>
    <dbReference type="NCBI Taxonomy" id="1176587"/>
    <lineage>
        <taxon>Bacteria</taxon>
        <taxon>Pseudomonadati</taxon>
        <taxon>Bacteroidota</taxon>
        <taxon>Chitinophagia</taxon>
        <taxon>Chitinophagales</taxon>
        <taxon>Chitinophagaceae</taxon>
        <taxon>Niabella</taxon>
    </lineage>
</organism>
<dbReference type="OrthoDB" id="5522855at2"/>
<keyword evidence="4" id="KW-0808">Transferase</keyword>
<dbReference type="SUPFAM" id="SSF55874">
    <property type="entry name" value="ATPase domain of HSP90 chaperone/DNA topoisomerase II/histidine kinase"/>
    <property type="match status" value="1"/>
</dbReference>
<dbReference type="InterPro" id="IPR005467">
    <property type="entry name" value="His_kinase_dom"/>
</dbReference>
<evidence type="ECO:0000256" key="3">
    <source>
        <dbReference type="ARBA" id="ARBA00022553"/>
    </source>
</evidence>
<dbReference type="Gene3D" id="3.30.450.20">
    <property type="entry name" value="PAS domain"/>
    <property type="match status" value="2"/>
</dbReference>
<evidence type="ECO:0000256" key="5">
    <source>
        <dbReference type="ARBA" id="ARBA00022777"/>
    </source>
</evidence>
<dbReference type="InterPro" id="IPR052162">
    <property type="entry name" value="Sensor_kinase/Photoreceptor"/>
</dbReference>
<dbReference type="GO" id="GO:0004673">
    <property type="term" value="F:protein histidine kinase activity"/>
    <property type="evidence" value="ECO:0007669"/>
    <property type="project" value="UniProtKB-EC"/>
</dbReference>
<dbReference type="Gene3D" id="3.30.565.10">
    <property type="entry name" value="Histidine kinase-like ATPase, C-terminal domain"/>
    <property type="match status" value="1"/>
</dbReference>
<dbReference type="KEGG" id="nia:A8C56_08130"/>
<keyword evidence="5" id="KW-0418">Kinase</keyword>
<dbReference type="PROSITE" id="PS50113">
    <property type="entry name" value="PAC"/>
    <property type="match status" value="1"/>
</dbReference>
<dbReference type="SMART" id="SM00086">
    <property type="entry name" value="PAC"/>
    <property type="match status" value="1"/>
</dbReference>
<dbReference type="PANTHER" id="PTHR43304:SF1">
    <property type="entry name" value="PAC DOMAIN-CONTAINING PROTEIN"/>
    <property type="match status" value="1"/>
</dbReference>
<dbReference type="Proteomes" id="UP000077667">
    <property type="component" value="Chromosome"/>
</dbReference>
<dbReference type="SUPFAM" id="SSF55785">
    <property type="entry name" value="PYP-like sensor domain (PAS domain)"/>
    <property type="match status" value="2"/>
</dbReference>
<dbReference type="InterPro" id="IPR003594">
    <property type="entry name" value="HATPase_dom"/>
</dbReference>
<keyword evidence="10" id="KW-1185">Reference proteome</keyword>
<dbReference type="AlphaFoldDB" id="A0A1A9I308"/>
<dbReference type="InterPro" id="IPR004358">
    <property type="entry name" value="Sig_transdc_His_kin-like_C"/>
</dbReference>
<dbReference type="PRINTS" id="PR00344">
    <property type="entry name" value="BCTRLSENSOR"/>
</dbReference>
<reference evidence="9 10" key="1">
    <citation type="submission" date="2016-05" db="EMBL/GenBank/DDBJ databases">
        <title>Niabella ginsenosidivorans BS26 whole genome sequencing.</title>
        <authorList>
            <person name="Im W.T."/>
            <person name="Siddiqi M.Z."/>
        </authorList>
    </citation>
    <scope>NUCLEOTIDE SEQUENCE [LARGE SCALE GENOMIC DNA]</scope>
    <source>
        <strain evidence="9 10">BS26</strain>
    </source>
</reference>
<dbReference type="EC" id="2.7.13.3" evidence="2"/>
<accession>A0A1A9I308</accession>
<evidence type="ECO:0000313" key="10">
    <source>
        <dbReference type="Proteomes" id="UP000077667"/>
    </source>
</evidence>
<dbReference type="InterPro" id="IPR001610">
    <property type="entry name" value="PAC"/>
</dbReference>
<gene>
    <name evidence="9" type="ORF">A8C56_08130</name>
</gene>
<proteinExistence type="predicted"/>
<name>A0A1A9I308_9BACT</name>
<evidence type="ECO:0000256" key="1">
    <source>
        <dbReference type="ARBA" id="ARBA00000085"/>
    </source>
</evidence>
<dbReference type="PROSITE" id="PS50109">
    <property type="entry name" value="HIS_KIN"/>
    <property type="match status" value="1"/>
</dbReference>
<dbReference type="PROSITE" id="PS50112">
    <property type="entry name" value="PAS"/>
    <property type="match status" value="1"/>
</dbReference>
<dbReference type="SMART" id="SM00387">
    <property type="entry name" value="HATPase_c"/>
    <property type="match status" value="1"/>
</dbReference>
<evidence type="ECO:0000259" key="6">
    <source>
        <dbReference type="PROSITE" id="PS50109"/>
    </source>
</evidence>
<sequence length="679" mass="77363">MANIAAATKIFRSEKLGRQFYCLPDKTRGVHLETANIYKAIFENDRDGFAVVDNITGFFVDVNKTFCSITGKEKAFLLSQKGMAEVVPSRILKSDNNKYQQVLKGASNGFEKIYWYRKKEGEPGCIKVRVAPLKPEWGSYSLIVIEDITEIQFSKRKWKESEMHFRHLFDSSPVGLWEEDFSDVVDFLESRHLIGQQRSQVKQYLDAHPDVVHKCLSLVKIIDVNQAVLDQYKIADKVYFLKNINTILASQKGFAAAQSFLTAICVNADSDMHESEGVTATGEKIDFQLKWHVTPGIGRRRYQRVILASIDITGMKKVNRALEDASSRIATIINTIDGIVWTADPLTCRVNFMSEKIQEITGYPKEAFVGRELFTTTPGFYVNPELMSVFRQKVSMGMPDILEYQIINKNGQVCWLRNSISFIKEGEKVQLILGIAIDITAIKKSRMELSRSMEVLRKQNKRLMNFSYIVSHNLRAHSSNILSLCELILHTKDETERQELISLLEEVAQQLHNTMQGLNEVTNIHTAERIPLEKLNLYDYINNCFDVLEDRAAEKEIIFLNKVDPSVTVEYNKAYLESVLLNILSNAIKYSHTDRVLQINIEFSCAPDERVLTIADNGVGMDLEREGSRLFGLFKTFSANRKSRGIGLYITRNQVEAMGGRIEVESEPGKGSIFKIYFK</sequence>
<dbReference type="InterPro" id="IPR000014">
    <property type="entry name" value="PAS"/>
</dbReference>
<feature type="domain" description="PAC" evidence="8">
    <location>
        <begin position="400"/>
        <end position="451"/>
    </location>
</feature>
<dbReference type="InterPro" id="IPR000700">
    <property type="entry name" value="PAS-assoc_C"/>
</dbReference>
<evidence type="ECO:0000313" key="9">
    <source>
        <dbReference type="EMBL" id="ANH80954.1"/>
    </source>
</evidence>
<comment type="catalytic activity">
    <reaction evidence="1">
        <text>ATP + protein L-histidine = ADP + protein N-phospho-L-histidine.</text>
        <dbReference type="EC" id="2.7.13.3"/>
    </reaction>
</comment>
<keyword evidence="3" id="KW-0597">Phosphoprotein</keyword>
<evidence type="ECO:0000256" key="4">
    <source>
        <dbReference type="ARBA" id="ARBA00022679"/>
    </source>
</evidence>
<dbReference type="InterPro" id="IPR036890">
    <property type="entry name" value="HATPase_C_sf"/>
</dbReference>
<dbReference type="Pfam" id="PF13426">
    <property type="entry name" value="PAS_9"/>
    <property type="match status" value="2"/>
</dbReference>
<dbReference type="SMART" id="SM00091">
    <property type="entry name" value="PAS"/>
    <property type="match status" value="2"/>
</dbReference>
<feature type="domain" description="PAS" evidence="7">
    <location>
        <begin position="325"/>
        <end position="405"/>
    </location>
</feature>
<dbReference type="Pfam" id="PF02518">
    <property type="entry name" value="HATPase_c"/>
    <property type="match status" value="1"/>
</dbReference>
<dbReference type="NCBIfam" id="TIGR00229">
    <property type="entry name" value="sensory_box"/>
    <property type="match status" value="2"/>
</dbReference>
<evidence type="ECO:0000256" key="2">
    <source>
        <dbReference type="ARBA" id="ARBA00012438"/>
    </source>
</evidence>
<evidence type="ECO:0000259" key="8">
    <source>
        <dbReference type="PROSITE" id="PS50113"/>
    </source>
</evidence>
<dbReference type="STRING" id="1176587.A8C56_08130"/>
<evidence type="ECO:0000259" key="7">
    <source>
        <dbReference type="PROSITE" id="PS50112"/>
    </source>
</evidence>
<protein>
    <recommendedName>
        <fullName evidence="2">histidine kinase</fullName>
        <ecNumber evidence="2">2.7.13.3</ecNumber>
    </recommendedName>
</protein>
<dbReference type="Gene3D" id="1.10.287.130">
    <property type="match status" value="1"/>
</dbReference>
<dbReference type="EMBL" id="CP015772">
    <property type="protein sequence ID" value="ANH80954.1"/>
    <property type="molecule type" value="Genomic_DNA"/>
</dbReference>
<dbReference type="PANTHER" id="PTHR43304">
    <property type="entry name" value="PHYTOCHROME-LIKE PROTEIN CPH1"/>
    <property type="match status" value="1"/>
</dbReference>
<feature type="domain" description="Histidine kinase" evidence="6">
    <location>
        <begin position="469"/>
        <end position="679"/>
    </location>
</feature>
<dbReference type="CDD" id="cd00130">
    <property type="entry name" value="PAS"/>
    <property type="match status" value="2"/>
</dbReference>